<dbReference type="CDD" id="cd00801">
    <property type="entry name" value="INT_P4_C"/>
    <property type="match status" value="1"/>
</dbReference>
<dbReference type="InterPro" id="IPR013762">
    <property type="entry name" value="Integrase-like_cat_sf"/>
</dbReference>
<dbReference type="InterPro" id="IPR050808">
    <property type="entry name" value="Phage_Integrase"/>
</dbReference>
<dbReference type="Pfam" id="PF13356">
    <property type="entry name" value="Arm-DNA-bind_3"/>
    <property type="match status" value="1"/>
</dbReference>
<dbReference type="PROSITE" id="PS51898">
    <property type="entry name" value="TYR_RECOMBINASE"/>
    <property type="match status" value="1"/>
</dbReference>
<evidence type="ECO:0000256" key="3">
    <source>
        <dbReference type="ARBA" id="ARBA00023125"/>
    </source>
</evidence>
<dbReference type="Pfam" id="PF00589">
    <property type="entry name" value="Phage_integrase"/>
    <property type="match status" value="1"/>
</dbReference>
<comment type="caution">
    <text evidence="6">The sequence shown here is derived from an EMBL/GenBank/DDBJ whole genome shotgun (WGS) entry which is preliminary data.</text>
</comment>
<dbReference type="InterPro" id="IPR002104">
    <property type="entry name" value="Integrase_catalytic"/>
</dbReference>
<evidence type="ECO:0000313" key="7">
    <source>
        <dbReference type="Proteomes" id="UP001595647"/>
    </source>
</evidence>
<evidence type="ECO:0000259" key="5">
    <source>
        <dbReference type="PROSITE" id="PS51898"/>
    </source>
</evidence>
<keyword evidence="3" id="KW-0238">DNA-binding</keyword>
<accession>A0ABV7HZP0</accession>
<feature type="domain" description="Tyr recombinase" evidence="5">
    <location>
        <begin position="203"/>
        <end position="376"/>
    </location>
</feature>
<dbReference type="InterPro" id="IPR025166">
    <property type="entry name" value="Integrase_DNA_bind_dom"/>
</dbReference>
<reference evidence="7" key="1">
    <citation type="journal article" date="2019" name="Int. J. Syst. Evol. Microbiol.">
        <title>The Global Catalogue of Microorganisms (GCM) 10K type strain sequencing project: providing services to taxonomists for standard genome sequencing and annotation.</title>
        <authorList>
            <consortium name="The Broad Institute Genomics Platform"/>
            <consortium name="The Broad Institute Genome Sequencing Center for Infectious Disease"/>
            <person name="Wu L."/>
            <person name="Ma J."/>
        </authorList>
    </citation>
    <scope>NUCLEOTIDE SEQUENCE [LARGE SCALE GENOMIC DNA]</scope>
    <source>
        <strain evidence="7">KCTC 52231</strain>
    </source>
</reference>
<keyword evidence="4" id="KW-0233">DNA recombination</keyword>
<dbReference type="Gene3D" id="1.10.443.10">
    <property type="entry name" value="Intergrase catalytic core"/>
    <property type="match status" value="1"/>
</dbReference>
<dbReference type="InterPro" id="IPR053876">
    <property type="entry name" value="Phage_int_M"/>
</dbReference>
<dbReference type="Gene3D" id="1.10.150.130">
    <property type="match status" value="1"/>
</dbReference>
<dbReference type="InterPro" id="IPR038488">
    <property type="entry name" value="Integrase_DNA-bd_sf"/>
</dbReference>
<keyword evidence="7" id="KW-1185">Reference proteome</keyword>
<keyword evidence="2" id="KW-0229">DNA integration</keyword>
<dbReference type="PANTHER" id="PTHR30629:SF2">
    <property type="entry name" value="PROPHAGE INTEGRASE INTS-RELATED"/>
    <property type="match status" value="1"/>
</dbReference>
<dbReference type="InterPro" id="IPR010998">
    <property type="entry name" value="Integrase_recombinase_N"/>
</dbReference>
<name>A0ABV7HZP0_9HYPH</name>
<evidence type="ECO:0000256" key="4">
    <source>
        <dbReference type="ARBA" id="ARBA00023172"/>
    </source>
</evidence>
<evidence type="ECO:0000313" key="6">
    <source>
        <dbReference type="EMBL" id="MFC3162851.1"/>
    </source>
</evidence>
<dbReference type="RefSeq" id="WP_182307247.1">
    <property type="nucleotide sequence ID" value="NZ_CP059896.1"/>
</dbReference>
<dbReference type="PANTHER" id="PTHR30629">
    <property type="entry name" value="PROPHAGE INTEGRASE"/>
    <property type="match status" value="1"/>
</dbReference>
<dbReference type="EMBL" id="JBHRTG010000005">
    <property type="protein sequence ID" value="MFC3162851.1"/>
    <property type="molecule type" value="Genomic_DNA"/>
</dbReference>
<dbReference type="Pfam" id="PF22022">
    <property type="entry name" value="Phage_int_M"/>
    <property type="match status" value="1"/>
</dbReference>
<gene>
    <name evidence="6" type="ORF">ACFOHV_06110</name>
</gene>
<dbReference type="Proteomes" id="UP001595647">
    <property type="component" value="Unassembled WGS sequence"/>
</dbReference>
<comment type="similarity">
    <text evidence="1">Belongs to the 'phage' integrase family.</text>
</comment>
<dbReference type="SUPFAM" id="SSF56349">
    <property type="entry name" value="DNA breaking-rejoining enzymes"/>
    <property type="match status" value="1"/>
</dbReference>
<proteinExistence type="inferred from homology"/>
<protein>
    <submittedName>
        <fullName evidence="6">Tyrosine-type recombinase/integrase</fullName>
    </submittedName>
</protein>
<evidence type="ECO:0000256" key="2">
    <source>
        <dbReference type="ARBA" id="ARBA00022908"/>
    </source>
</evidence>
<dbReference type="Gene3D" id="3.30.160.390">
    <property type="entry name" value="Integrase, DNA-binding domain"/>
    <property type="match status" value="1"/>
</dbReference>
<organism evidence="6 7">
    <name type="scientific">Ciceribacter thiooxidans</name>
    <dbReference type="NCBI Taxonomy" id="1969821"/>
    <lineage>
        <taxon>Bacteria</taxon>
        <taxon>Pseudomonadati</taxon>
        <taxon>Pseudomonadota</taxon>
        <taxon>Alphaproteobacteria</taxon>
        <taxon>Hyphomicrobiales</taxon>
        <taxon>Rhizobiaceae</taxon>
        <taxon>Ciceribacter</taxon>
    </lineage>
</organism>
<dbReference type="InterPro" id="IPR011010">
    <property type="entry name" value="DNA_brk_join_enz"/>
</dbReference>
<evidence type="ECO:0000256" key="1">
    <source>
        <dbReference type="ARBA" id="ARBA00008857"/>
    </source>
</evidence>
<sequence length="388" mass="44033">MVVIHRLTDARIRSKLKPGRYGDGGGLYLEVATAGTRSWLFMWKVNGRRRAIGLGGYPAVSLARARSIAAKAKSDIAEGRDPAVLAKRSMVPTFAKCVEEFLAVNSPSWRNDKHRAQWEMTLGDAYCRTIREKPVDKIATDDVLKILLPIWIEKAETASRLRGRIERVLDYAKVKGWREGLNPALWHGNLNHLLPARQKLQRGHHPAMPYKDLPAFMRDLRKREAVASLALEFLILTAARSGEVYGAVWDEFDLDAALWTIPATRMKAGREHVVPLSGPALDLVRRLHDARTCQYVFPGQRTNRPLSTSAMEMLLRRMGKGAYTVHGFRSSFRDWAGDMTDFPRDLVETALAHRVGDATERAYRRSSALEKRRRLMQVFSLYLSNRNF</sequence>